<proteinExistence type="inferred from homology"/>
<evidence type="ECO:0000259" key="7">
    <source>
        <dbReference type="Pfam" id="PF00732"/>
    </source>
</evidence>
<keyword evidence="3" id="KW-0285">Flavoprotein</keyword>
<evidence type="ECO:0000313" key="9">
    <source>
        <dbReference type="EMBL" id="MFC0681558.1"/>
    </source>
</evidence>
<dbReference type="Gene3D" id="3.50.50.60">
    <property type="entry name" value="FAD/NAD(P)-binding domain"/>
    <property type="match status" value="3"/>
</dbReference>
<evidence type="ECO:0000259" key="8">
    <source>
        <dbReference type="Pfam" id="PF05199"/>
    </source>
</evidence>
<dbReference type="SUPFAM" id="SSF54373">
    <property type="entry name" value="FAD-linked reductases, C-terminal domain"/>
    <property type="match status" value="1"/>
</dbReference>
<keyword evidence="5" id="KW-0560">Oxidoreductase</keyword>
<comment type="caution">
    <text evidence="9">The sequence shown here is derived from an EMBL/GenBank/DDBJ whole genome shotgun (WGS) entry which is preliminary data.</text>
</comment>
<feature type="region of interest" description="Disordered" evidence="6">
    <location>
        <begin position="62"/>
        <end position="90"/>
    </location>
</feature>
<reference evidence="9 10" key="1">
    <citation type="submission" date="2024-09" db="EMBL/GenBank/DDBJ databases">
        <authorList>
            <person name="Sun Q."/>
            <person name="Mori K."/>
        </authorList>
    </citation>
    <scope>NUCLEOTIDE SEQUENCE [LARGE SCALE GENOMIC DNA]</scope>
    <source>
        <strain evidence="9 10">KCTC 23076</strain>
    </source>
</reference>
<comment type="cofactor">
    <cofactor evidence="1">
        <name>FAD</name>
        <dbReference type="ChEBI" id="CHEBI:57692"/>
    </cofactor>
</comment>
<evidence type="ECO:0000256" key="1">
    <source>
        <dbReference type="ARBA" id="ARBA00001974"/>
    </source>
</evidence>
<dbReference type="Gene3D" id="3.30.560.10">
    <property type="entry name" value="Glucose Oxidase, domain 3"/>
    <property type="match status" value="1"/>
</dbReference>
<keyword evidence="10" id="KW-1185">Reference proteome</keyword>
<dbReference type="InterPro" id="IPR051473">
    <property type="entry name" value="P2Ox-like"/>
</dbReference>
<dbReference type="RefSeq" id="WP_386674395.1">
    <property type="nucleotide sequence ID" value="NZ_JBHLTG010000008.1"/>
</dbReference>
<evidence type="ECO:0000256" key="6">
    <source>
        <dbReference type="SAM" id="MobiDB-lite"/>
    </source>
</evidence>
<gene>
    <name evidence="9" type="ORF">ACFFGH_27330</name>
</gene>
<dbReference type="Pfam" id="PF00732">
    <property type="entry name" value="GMC_oxred_N"/>
    <property type="match status" value="1"/>
</dbReference>
<dbReference type="PANTHER" id="PTHR42784:SF1">
    <property type="entry name" value="PYRANOSE 2-OXIDASE"/>
    <property type="match status" value="1"/>
</dbReference>
<evidence type="ECO:0000256" key="3">
    <source>
        <dbReference type="ARBA" id="ARBA00022630"/>
    </source>
</evidence>
<dbReference type="Pfam" id="PF05199">
    <property type="entry name" value="GMC_oxred_C"/>
    <property type="match status" value="1"/>
</dbReference>
<dbReference type="EMBL" id="JBHLTG010000008">
    <property type="protein sequence ID" value="MFC0681558.1"/>
    <property type="molecule type" value="Genomic_DNA"/>
</dbReference>
<dbReference type="Proteomes" id="UP001589896">
    <property type="component" value="Unassembled WGS sequence"/>
</dbReference>
<dbReference type="Pfam" id="PF05834">
    <property type="entry name" value="Lycopene_cycl"/>
    <property type="match status" value="1"/>
</dbReference>
<evidence type="ECO:0000256" key="4">
    <source>
        <dbReference type="ARBA" id="ARBA00022827"/>
    </source>
</evidence>
<organism evidence="9 10">
    <name type="scientific">Lysobacter korlensis</name>
    <dbReference type="NCBI Taxonomy" id="553636"/>
    <lineage>
        <taxon>Bacteria</taxon>
        <taxon>Pseudomonadati</taxon>
        <taxon>Pseudomonadota</taxon>
        <taxon>Gammaproteobacteria</taxon>
        <taxon>Lysobacterales</taxon>
        <taxon>Lysobacteraceae</taxon>
        <taxon>Lysobacter</taxon>
    </lineage>
</organism>
<accession>A0ABV6RX52</accession>
<keyword evidence="4" id="KW-0274">FAD</keyword>
<protein>
    <submittedName>
        <fullName evidence="9">GMC oxidoreductase</fullName>
    </submittedName>
</protein>
<feature type="domain" description="Glucose-methanol-choline oxidoreductase N-terminal" evidence="7">
    <location>
        <begin position="132"/>
        <end position="284"/>
    </location>
</feature>
<dbReference type="InterPro" id="IPR036188">
    <property type="entry name" value="FAD/NAD-bd_sf"/>
</dbReference>
<feature type="domain" description="Glucose-methanol-choline oxidoreductase C-terminal" evidence="8">
    <location>
        <begin position="375"/>
        <end position="486"/>
    </location>
</feature>
<sequence length="505" mass="53436">MSSNRSADVVIVGSGPAGSTFARVLVDEFPGLRIVMVEAGPSTGEPPGRHVNTISDLDLKAAAQRASEGPDPEHRSGPPTIGPGPARPGTFLVDRDGEMPAAAMSSNVGGMGAHWTCACPPPGDGERIDFLPRAEFDSLFAEASTLLGVTQTAFEDAPLGRELRAALGAHFDDGRAPDRKVQPMPLAVTVRPDGSRYWTGTDVILGEVASSPSFELLAETLATRILHDAGRATGVEVRSLRTGERSTITAGAVVVAADALRTPQLLFASGIRPAALGRHLNDHTQVIALARLDDRFIPTEARTRPKQAGGPLEGYSGVSWIPYDRNSFPFHGQIMQMGTSPIPLGDVEEPWPGSIVGIGLFATKHIREDDRVEFDPAETDGYGLPRIRLRYQLDEVDQQTIQDAISWADRIAHMIGSPLGGPPRLLPAGSSLHYMGTVRMGIADDGTSVCDPESRLWGLENVFVGGNGVLPAPTACNPTATSLALAIRAARALGRGLKDRSVDAA</sequence>
<evidence type="ECO:0000313" key="10">
    <source>
        <dbReference type="Proteomes" id="UP001589896"/>
    </source>
</evidence>
<name>A0ABV6RX52_9GAMM</name>
<evidence type="ECO:0000256" key="2">
    <source>
        <dbReference type="ARBA" id="ARBA00010790"/>
    </source>
</evidence>
<dbReference type="InterPro" id="IPR000172">
    <property type="entry name" value="GMC_OxRdtase_N"/>
</dbReference>
<comment type="similarity">
    <text evidence="2">Belongs to the GMC oxidoreductase family.</text>
</comment>
<evidence type="ECO:0000256" key="5">
    <source>
        <dbReference type="ARBA" id="ARBA00023002"/>
    </source>
</evidence>
<dbReference type="InterPro" id="IPR007867">
    <property type="entry name" value="GMC_OxRtase_C"/>
</dbReference>
<dbReference type="SUPFAM" id="SSF51905">
    <property type="entry name" value="FAD/NAD(P)-binding domain"/>
    <property type="match status" value="1"/>
</dbReference>
<dbReference type="PANTHER" id="PTHR42784">
    <property type="entry name" value="PYRANOSE 2-OXIDASE"/>
    <property type="match status" value="1"/>
</dbReference>